<gene>
    <name evidence="1" type="ORF">H3L94_03535</name>
</gene>
<evidence type="ECO:0000313" key="2">
    <source>
        <dbReference type="Proteomes" id="UP000514752"/>
    </source>
</evidence>
<name>A0A7D7NB21_9NEIS</name>
<dbReference type="Proteomes" id="UP000514752">
    <property type="component" value="Chromosome"/>
</dbReference>
<organism evidence="1 2">
    <name type="scientific">Neisseria shayeganii</name>
    <dbReference type="NCBI Taxonomy" id="607712"/>
    <lineage>
        <taxon>Bacteria</taxon>
        <taxon>Pseudomonadati</taxon>
        <taxon>Pseudomonadota</taxon>
        <taxon>Betaproteobacteria</taxon>
        <taxon>Neisseriales</taxon>
        <taxon>Neisseriaceae</taxon>
        <taxon>Neisseria</taxon>
    </lineage>
</organism>
<dbReference type="RefSeq" id="WP_182122680.1">
    <property type="nucleotide sequence ID" value="NZ_CP059567.1"/>
</dbReference>
<sequence>MDHLILIFRVVGEAQNLRPNKKAPRQNPFRKKFSTIDFIREKSKKIEDFAERILAGSLVDKGFGWFCVETVSAAVKKNTPVSAAHGRLCVETAQEYHPHKADGSAAFGRLCVETRPQSERQPLGLVSRLRAAVC</sequence>
<accession>A0A7D7NB21</accession>
<evidence type="ECO:0000313" key="1">
    <source>
        <dbReference type="EMBL" id="QMT41119.1"/>
    </source>
</evidence>
<proteinExistence type="predicted"/>
<reference evidence="1 2" key="1">
    <citation type="submission" date="2020-07" db="EMBL/GenBank/DDBJ databases">
        <title>Genomic diversity of species in the Neisseriaceae family.</title>
        <authorList>
            <person name="Vincent A.T."/>
            <person name="Bernet E."/>
            <person name="Veyrier F.J."/>
        </authorList>
    </citation>
    <scope>NUCLEOTIDE SEQUENCE [LARGE SCALE GENOMIC DNA]</scope>
    <source>
        <strain evidence="1 2">DSM 22244</strain>
    </source>
</reference>
<dbReference type="KEGG" id="nsg:H3L94_03535"/>
<dbReference type="AlphaFoldDB" id="A0A7D7NB21"/>
<dbReference type="EMBL" id="CP059567">
    <property type="protein sequence ID" value="QMT41119.1"/>
    <property type="molecule type" value="Genomic_DNA"/>
</dbReference>
<protein>
    <submittedName>
        <fullName evidence="1">Uncharacterized protein</fullName>
    </submittedName>
</protein>